<evidence type="ECO:0000313" key="4">
    <source>
        <dbReference type="EMBL" id="MBM7633886.1"/>
    </source>
</evidence>
<gene>
    <name evidence="4" type="ORF">JOD17_002982</name>
</gene>
<dbReference type="SUPFAM" id="SSF82171">
    <property type="entry name" value="DPP6 N-terminal domain-like"/>
    <property type="match status" value="1"/>
</dbReference>
<protein>
    <submittedName>
        <fullName evidence="4">Acylaminoacyl-peptidase</fullName>
        <ecNumber evidence="4">3.4.19.1</ecNumber>
    </submittedName>
</protein>
<dbReference type="InterPro" id="IPR011659">
    <property type="entry name" value="WD40"/>
</dbReference>
<dbReference type="SUPFAM" id="SSF53474">
    <property type="entry name" value="alpha/beta-Hydrolases"/>
    <property type="match status" value="1"/>
</dbReference>
<proteinExistence type="predicted"/>
<dbReference type="InterPro" id="IPR029058">
    <property type="entry name" value="AB_hydrolase_fold"/>
</dbReference>
<keyword evidence="1 4" id="KW-0378">Hydrolase</keyword>
<dbReference type="GO" id="GO:0008242">
    <property type="term" value="F:omega peptidase activity"/>
    <property type="evidence" value="ECO:0007669"/>
    <property type="project" value="UniProtKB-EC"/>
</dbReference>
<keyword evidence="2" id="KW-0720">Serine protease</keyword>
<dbReference type="Pfam" id="PF07676">
    <property type="entry name" value="PD40"/>
    <property type="match status" value="3"/>
</dbReference>
<organism evidence="4 5">
    <name type="scientific">Geomicrobium sediminis</name>
    <dbReference type="NCBI Taxonomy" id="1347788"/>
    <lineage>
        <taxon>Bacteria</taxon>
        <taxon>Bacillati</taxon>
        <taxon>Bacillota</taxon>
        <taxon>Bacilli</taxon>
        <taxon>Bacillales</taxon>
        <taxon>Geomicrobium</taxon>
    </lineage>
</organism>
<dbReference type="Gene3D" id="2.120.10.30">
    <property type="entry name" value="TolB, C-terminal domain"/>
    <property type="match status" value="2"/>
</dbReference>
<feature type="domain" description="Peptidase S9 prolyl oligopeptidase catalytic" evidence="3">
    <location>
        <begin position="450"/>
        <end position="662"/>
    </location>
</feature>
<dbReference type="InterPro" id="IPR011042">
    <property type="entry name" value="6-blade_b-propeller_TolB-like"/>
</dbReference>
<accession>A0ABS2PFK1</accession>
<reference evidence="4 5" key="1">
    <citation type="submission" date="2021-01" db="EMBL/GenBank/DDBJ databases">
        <title>Genomic Encyclopedia of Type Strains, Phase IV (KMG-IV): sequencing the most valuable type-strain genomes for metagenomic binning, comparative biology and taxonomic classification.</title>
        <authorList>
            <person name="Goeker M."/>
        </authorList>
    </citation>
    <scope>NUCLEOTIDE SEQUENCE [LARGE SCALE GENOMIC DNA]</scope>
    <source>
        <strain evidence="4 5">DSM 25540</strain>
    </source>
</reference>
<sequence>MEKRALTIHDLSELKRISDVQIHPDGNQYIYVQTSVNEQESYNSHLYVGQLQEQTISHAWTFGDVKDHSPRYSPDGKSVVFLSNRSGTSQLWMMPTTGGEPQQLTFLRHGAGAPIWSPDGQQLLFSAPVAAGTIVYNEGERTREEKKEAQEKKAKEPLRVTRLKYKSDAKGFHDDTVLQLFLYTVDTRETTQLTKEDFDRNASSWHPNGNVISYTANRYSDHELVSDVYQLDLETHKSEQVTDGKGTYGLPAWSQDGQSFAYVGNTKTHAGATQNELYVVKDGNTVNLTKDYDMQFPDSMISDFNSGSSSPGFLWKTNDTLYITASSNGRTGLYTIDLNQSLQPIFLEDAHVFDFHYNHVQDEVIAGISFPTEPGDYYLLSEETPQRLTGINQSLLEDVQLIEPTTLSFTAHDGTTIEGWLLKPYDFKEGEKYPLITEIHGGPHAMYGYAFFHELQALAGKGYGVLYTNPRGSYGYGQTFVDLVRGDYGGDDYRDIMSAVDQTIESVEWIDVDRLGVTGGSYGGFMTNWIVTKTNRFKAAVTQRSISNWLSFYGVSDIGFYFTEWEIGAHLHEDPEKLWNHSPLKYAKDVETPLLILHGELDYRCPIEQAEQWFITLKHLGKETEFVRFPNANHELSRSGPPTLRKKRLEEIIMWFEKYVKNA</sequence>
<evidence type="ECO:0000313" key="5">
    <source>
        <dbReference type="Proteomes" id="UP000741863"/>
    </source>
</evidence>
<keyword evidence="5" id="KW-1185">Reference proteome</keyword>
<dbReference type="InterPro" id="IPR001375">
    <property type="entry name" value="Peptidase_S9_cat"/>
</dbReference>
<keyword evidence="2" id="KW-0645">Protease</keyword>
<dbReference type="EC" id="3.4.19.1" evidence="4"/>
<dbReference type="PANTHER" id="PTHR42776">
    <property type="entry name" value="SERINE PEPTIDASE S9 FAMILY MEMBER"/>
    <property type="match status" value="1"/>
</dbReference>
<name>A0ABS2PFK1_9BACL</name>
<evidence type="ECO:0000259" key="3">
    <source>
        <dbReference type="Pfam" id="PF00326"/>
    </source>
</evidence>
<dbReference type="Pfam" id="PF00326">
    <property type="entry name" value="Peptidase_S9"/>
    <property type="match status" value="1"/>
</dbReference>
<dbReference type="Proteomes" id="UP000741863">
    <property type="component" value="Unassembled WGS sequence"/>
</dbReference>
<dbReference type="EMBL" id="JAFBEC010000008">
    <property type="protein sequence ID" value="MBM7633886.1"/>
    <property type="molecule type" value="Genomic_DNA"/>
</dbReference>
<dbReference type="PANTHER" id="PTHR42776:SF27">
    <property type="entry name" value="DIPEPTIDYL PEPTIDASE FAMILY MEMBER 6"/>
    <property type="match status" value="1"/>
</dbReference>
<comment type="caution">
    <text evidence="4">The sequence shown here is derived from an EMBL/GenBank/DDBJ whole genome shotgun (WGS) entry which is preliminary data.</text>
</comment>
<dbReference type="RefSeq" id="WP_204698618.1">
    <property type="nucleotide sequence ID" value="NZ_JAFBEC010000008.1"/>
</dbReference>
<dbReference type="Gene3D" id="3.40.50.1820">
    <property type="entry name" value="alpha/beta hydrolase"/>
    <property type="match status" value="1"/>
</dbReference>
<evidence type="ECO:0000256" key="2">
    <source>
        <dbReference type="ARBA" id="ARBA00022825"/>
    </source>
</evidence>
<evidence type="ECO:0000256" key="1">
    <source>
        <dbReference type="ARBA" id="ARBA00022801"/>
    </source>
</evidence>